<feature type="compositionally biased region" description="Polar residues" evidence="1">
    <location>
        <begin position="43"/>
        <end position="61"/>
    </location>
</feature>
<proteinExistence type="predicted"/>
<keyword evidence="3" id="KW-1185">Reference proteome</keyword>
<gene>
    <name evidence="2" type="ORF">RJ639_046524</name>
</gene>
<sequence length="153" mass="16912">MSNKPPLLLQQLLDQRLLNRSFAPFSTFLHRHRHHHHHFSVAPTPSATNSSLPFSVSSRRNAVSGPSADEDVKTVGRSRISADDSLKTSSKVLTYEMEATGSCEGLRWALAGKGVLVKENVFRNLKPFELKQKGATIAGSNFSFLSMQFSDTI</sequence>
<feature type="region of interest" description="Disordered" evidence="1">
    <location>
        <begin position="39"/>
        <end position="80"/>
    </location>
</feature>
<evidence type="ECO:0000313" key="2">
    <source>
        <dbReference type="EMBL" id="KAK3020312.1"/>
    </source>
</evidence>
<dbReference type="EMBL" id="JAVXUP010000820">
    <property type="protein sequence ID" value="KAK3020312.1"/>
    <property type="molecule type" value="Genomic_DNA"/>
</dbReference>
<organism evidence="2 3">
    <name type="scientific">Escallonia herrerae</name>
    <dbReference type="NCBI Taxonomy" id="1293975"/>
    <lineage>
        <taxon>Eukaryota</taxon>
        <taxon>Viridiplantae</taxon>
        <taxon>Streptophyta</taxon>
        <taxon>Embryophyta</taxon>
        <taxon>Tracheophyta</taxon>
        <taxon>Spermatophyta</taxon>
        <taxon>Magnoliopsida</taxon>
        <taxon>eudicotyledons</taxon>
        <taxon>Gunneridae</taxon>
        <taxon>Pentapetalae</taxon>
        <taxon>asterids</taxon>
        <taxon>campanulids</taxon>
        <taxon>Escalloniales</taxon>
        <taxon>Escalloniaceae</taxon>
        <taxon>Escallonia</taxon>
    </lineage>
</organism>
<accession>A0AA89B060</accession>
<evidence type="ECO:0000256" key="1">
    <source>
        <dbReference type="SAM" id="MobiDB-lite"/>
    </source>
</evidence>
<feature type="compositionally biased region" description="Basic and acidic residues" evidence="1">
    <location>
        <begin position="70"/>
        <end position="80"/>
    </location>
</feature>
<protein>
    <submittedName>
        <fullName evidence="2">Uncharacterized protein</fullName>
    </submittedName>
</protein>
<name>A0AA89B060_9ASTE</name>
<comment type="caution">
    <text evidence="2">The sequence shown here is derived from an EMBL/GenBank/DDBJ whole genome shotgun (WGS) entry which is preliminary data.</text>
</comment>
<evidence type="ECO:0000313" key="3">
    <source>
        <dbReference type="Proteomes" id="UP001188597"/>
    </source>
</evidence>
<reference evidence="2" key="1">
    <citation type="submission" date="2022-12" db="EMBL/GenBank/DDBJ databases">
        <title>Draft genome assemblies for two species of Escallonia (Escalloniales).</title>
        <authorList>
            <person name="Chanderbali A."/>
            <person name="Dervinis C."/>
            <person name="Anghel I."/>
            <person name="Soltis D."/>
            <person name="Soltis P."/>
            <person name="Zapata F."/>
        </authorList>
    </citation>
    <scope>NUCLEOTIDE SEQUENCE</scope>
    <source>
        <strain evidence="2">UCBG64.0493</strain>
        <tissue evidence="2">Leaf</tissue>
    </source>
</reference>
<dbReference type="AlphaFoldDB" id="A0AA89B060"/>
<dbReference type="Proteomes" id="UP001188597">
    <property type="component" value="Unassembled WGS sequence"/>
</dbReference>